<dbReference type="EMBL" id="JAEMNV010000002">
    <property type="protein sequence ID" value="MBJ8338781.1"/>
    <property type="molecule type" value="Genomic_DNA"/>
</dbReference>
<dbReference type="Pfam" id="PF17754">
    <property type="entry name" value="TetR_C_14"/>
    <property type="match status" value="1"/>
</dbReference>
<sequence length="245" mass="27035">MIGHDGLLEAVLRCRSHCNGIECINGRPKLEDRRSTVRPHVDQSTKVGRRPSTTKDSISATAIELFVTHGFDETSIDDIAAAAGIARRTFFRYFASKNAVPWGDFDVHLDDMRAHLSGLSPDLPLAERLTMALLEFNTFPPDQAEKHRKRMELILTAPALQAYSLVMYEGWRNVVAEYVAVSTDSKPDDHGPRTAGWMMLGIALAAYEQWLGDDSLALPDLLARGCRLLDSGLAGLVAQTRTDAD</sequence>
<reference evidence="7" key="1">
    <citation type="submission" date="2020-12" db="EMBL/GenBank/DDBJ databases">
        <title>Antrihabitans popcorni sp. nov. and Antrihabitans auranticaus sp. nov., isolated from a larva cave.</title>
        <authorList>
            <person name="Lee S.D."/>
            <person name="Kim I.S."/>
        </authorList>
    </citation>
    <scope>NUCLEOTIDE SEQUENCE</scope>
    <source>
        <strain evidence="7">YC3-6</strain>
    </source>
</reference>
<feature type="DNA-binding region" description="H-T-H motif" evidence="4">
    <location>
        <begin position="75"/>
        <end position="94"/>
    </location>
</feature>
<dbReference type="PRINTS" id="PR00455">
    <property type="entry name" value="HTHTETR"/>
</dbReference>
<keyword evidence="2 4" id="KW-0238">DNA-binding</keyword>
<feature type="compositionally biased region" description="Basic and acidic residues" evidence="5">
    <location>
        <begin position="32"/>
        <end position="43"/>
    </location>
</feature>
<evidence type="ECO:0000256" key="2">
    <source>
        <dbReference type="ARBA" id="ARBA00023125"/>
    </source>
</evidence>
<evidence type="ECO:0000256" key="5">
    <source>
        <dbReference type="SAM" id="MobiDB-lite"/>
    </source>
</evidence>
<dbReference type="Gene3D" id="1.10.10.60">
    <property type="entry name" value="Homeodomain-like"/>
    <property type="match status" value="1"/>
</dbReference>
<evidence type="ECO:0000256" key="4">
    <source>
        <dbReference type="PROSITE-ProRule" id="PRU00335"/>
    </source>
</evidence>
<dbReference type="InterPro" id="IPR023851">
    <property type="entry name" value="Tscrpt_reg_TetR-type"/>
</dbReference>
<dbReference type="AlphaFoldDB" id="A0A934NP30"/>
<dbReference type="InterPro" id="IPR041347">
    <property type="entry name" value="MftR_C"/>
</dbReference>
<feature type="region of interest" description="Disordered" evidence="5">
    <location>
        <begin position="32"/>
        <end position="55"/>
    </location>
</feature>
<keyword evidence="3" id="KW-0804">Transcription</keyword>
<dbReference type="GO" id="GO:0000976">
    <property type="term" value="F:transcription cis-regulatory region binding"/>
    <property type="evidence" value="ECO:0007669"/>
    <property type="project" value="TreeGrafter"/>
</dbReference>
<dbReference type="SUPFAM" id="SSF46689">
    <property type="entry name" value="Homeodomain-like"/>
    <property type="match status" value="1"/>
</dbReference>
<dbReference type="InterPro" id="IPR001647">
    <property type="entry name" value="HTH_TetR"/>
</dbReference>
<dbReference type="InterPro" id="IPR009057">
    <property type="entry name" value="Homeodomain-like_sf"/>
</dbReference>
<dbReference type="PROSITE" id="PS01081">
    <property type="entry name" value="HTH_TETR_1"/>
    <property type="match status" value="1"/>
</dbReference>
<dbReference type="PROSITE" id="PS50977">
    <property type="entry name" value="HTH_TETR_2"/>
    <property type="match status" value="1"/>
</dbReference>
<dbReference type="PANTHER" id="PTHR30055:SF238">
    <property type="entry name" value="MYCOFACTOCIN BIOSYNTHESIS TRANSCRIPTIONAL REGULATOR MFTR-RELATED"/>
    <property type="match status" value="1"/>
</dbReference>
<comment type="caution">
    <text evidence="7">The sequence shown here is derived from an EMBL/GenBank/DDBJ whole genome shotgun (WGS) entry which is preliminary data.</text>
</comment>
<keyword evidence="8" id="KW-1185">Reference proteome</keyword>
<feature type="domain" description="HTH tetR-type" evidence="6">
    <location>
        <begin position="52"/>
        <end position="112"/>
    </location>
</feature>
<name>A0A934NP30_9NOCA</name>
<keyword evidence="1" id="KW-0805">Transcription regulation</keyword>
<evidence type="ECO:0000313" key="7">
    <source>
        <dbReference type="EMBL" id="MBJ8338781.1"/>
    </source>
</evidence>
<evidence type="ECO:0000259" key="6">
    <source>
        <dbReference type="PROSITE" id="PS50977"/>
    </source>
</evidence>
<dbReference type="InterPro" id="IPR023772">
    <property type="entry name" value="DNA-bd_HTH_TetR-type_CS"/>
</dbReference>
<dbReference type="GO" id="GO:0003700">
    <property type="term" value="F:DNA-binding transcription factor activity"/>
    <property type="evidence" value="ECO:0007669"/>
    <property type="project" value="TreeGrafter"/>
</dbReference>
<dbReference type="InterPro" id="IPR050109">
    <property type="entry name" value="HTH-type_TetR-like_transc_reg"/>
</dbReference>
<evidence type="ECO:0000256" key="1">
    <source>
        <dbReference type="ARBA" id="ARBA00023015"/>
    </source>
</evidence>
<accession>A0A934NP30</accession>
<dbReference type="PANTHER" id="PTHR30055">
    <property type="entry name" value="HTH-TYPE TRANSCRIPTIONAL REGULATOR RUTR"/>
    <property type="match status" value="1"/>
</dbReference>
<gene>
    <name evidence="7" type="primary">mftR</name>
    <name evidence="7" type="ORF">JGU71_07770</name>
</gene>
<proteinExistence type="predicted"/>
<dbReference type="Pfam" id="PF00440">
    <property type="entry name" value="TetR_N"/>
    <property type="match status" value="1"/>
</dbReference>
<protein>
    <submittedName>
        <fullName evidence="7">Mycofactocin system transcriptional regulator</fullName>
    </submittedName>
</protein>
<dbReference type="Proteomes" id="UP000655868">
    <property type="component" value="Unassembled WGS sequence"/>
</dbReference>
<dbReference type="Gene3D" id="1.10.357.10">
    <property type="entry name" value="Tetracycline Repressor, domain 2"/>
    <property type="match status" value="1"/>
</dbReference>
<organism evidence="7 8">
    <name type="scientific">Antrihabitans stalagmiti</name>
    <dbReference type="NCBI Taxonomy" id="2799499"/>
    <lineage>
        <taxon>Bacteria</taxon>
        <taxon>Bacillati</taxon>
        <taxon>Actinomycetota</taxon>
        <taxon>Actinomycetes</taxon>
        <taxon>Mycobacteriales</taxon>
        <taxon>Nocardiaceae</taxon>
        <taxon>Antrihabitans</taxon>
    </lineage>
</organism>
<evidence type="ECO:0000256" key="3">
    <source>
        <dbReference type="ARBA" id="ARBA00023163"/>
    </source>
</evidence>
<evidence type="ECO:0000313" key="8">
    <source>
        <dbReference type="Proteomes" id="UP000655868"/>
    </source>
</evidence>
<dbReference type="NCBIfam" id="TIGR03968">
    <property type="entry name" value="mycofact_TetR"/>
    <property type="match status" value="1"/>
</dbReference>